<evidence type="ECO:0008006" key="4">
    <source>
        <dbReference type="Google" id="ProtNLM"/>
    </source>
</evidence>
<comment type="caution">
    <text evidence="2">The sequence shown here is derived from an EMBL/GenBank/DDBJ whole genome shotgun (WGS) entry which is preliminary data.</text>
</comment>
<dbReference type="EMBL" id="CAJNOJ010000531">
    <property type="protein sequence ID" value="CAF1477464.1"/>
    <property type="molecule type" value="Genomic_DNA"/>
</dbReference>
<dbReference type="OrthoDB" id="10023318at2759"/>
<gene>
    <name evidence="2" type="ORF">EDS130_LOCUS41211</name>
</gene>
<dbReference type="PANTHER" id="PTHR14136:SF17">
    <property type="entry name" value="BTB_POZ DOMAIN-CONTAINING PROTEIN KCTD9"/>
    <property type="match status" value="1"/>
</dbReference>
<proteinExistence type="predicted"/>
<dbReference type="Pfam" id="PF13599">
    <property type="entry name" value="Pentapeptide_4"/>
    <property type="match status" value="1"/>
</dbReference>
<keyword evidence="1" id="KW-0812">Transmembrane</keyword>
<dbReference type="SUPFAM" id="SSF141571">
    <property type="entry name" value="Pentapeptide repeat-like"/>
    <property type="match status" value="1"/>
</dbReference>
<name>A0A815RHC8_ADIRI</name>
<organism evidence="2 3">
    <name type="scientific">Adineta ricciae</name>
    <name type="common">Rotifer</name>
    <dbReference type="NCBI Taxonomy" id="249248"/>
    <lineage>
        <taxon>Eukaryota</taxon>
        <taxon>Metazoa</taxon>
        <taxon>Spiralia</taxon>
        <taxon>Gnathifera</taxon>
        <taxon>Rotifera</taxon>
        <taxon>Eurotatoria</taxon>
        <taxon>Bdelloidea</taxon>
        <taxon>Adinetida</taxon>
        <taxon>Adinetidae</taxon>
        <taxon>Adineta</taxon>
    </lineage>
</organism>
<feature type="transmembrane region" description="Helical" evidence="1">
    <location>
        <begin position="34"/>
        <end position="53"/>
    </location>
</feature>
<dbReference type="Proteomes" id="UP000663852">
    <property type="component" value="Unassembled WGS sequence"/>
</dbReference>
<reference evidence="2" key="1">
    <citation type="submission" date="2021-02" db="EMBL/GenBank/DDBJ databases">
        <authorList>
            <person name="Nowell W R."/>
        </authorList>
    </citation>
    <scope>NUCLEOTIDE SEQUENCE</scope>
</reference>
<evidence type="ECO:0000313" key="2">
    <source>
        <dbReference type="EMBL" id="CAF1477464.1"/>
    </source>
</evidence>
<sequence>MDTNSSEKSTQTIEEKFTKWQRWHGFTSITIKNIFQLVFVVLVPLIIGILTIISMENSTKINQHNRENDLEIARLYRLNDEEQSFESGNDTVLTQFVTTTSDILLKMTSDSITSLHYGIIRGLIATAFRRIDSRRKILILQYLLDIGIIKRGEQSLRGYSTWFEIHFKDINMDNMNFDNLNLQYISFRNASLINSSFVNTNLAYADFTGTILTGANFTDAILDGVKLLNAQLQRTDLTRTSVANIQLDRTNLSQSSISDAQIAQALIMYNPILPNGTSAGKRNYVINGDGKQGTFGWNITGLIQVKSSSFTTNQDASMIQIIDFAEKFNVSLPDSISYCFSFRYRRGQYISFSIPQLYDYNRFWVTYHYVENLPTSPIVNSSNSDDFQSLIRCPQSSAGGVNRYLVLNFLFQKPNDTANENDYPAVKDIQITAMTSSWRPDDV</sequence>
<evidence type="ECO:0000256" key="1">
    <source>
        <dbReference type="SAM" id="Phobius"/>
    </source>
</evidence>
<dbReference type="Gene3D" id="2.160.20.80">
    <property type="entry name" value="E3 ubiquitin-protein ligase SopA"/>
    <property type="match status" value="1"/>
</dbReference>
<protein>
    <recommendedName>
        <fullName evidence="4">Pentapeptide repeat-containing protein</fullName>
    </recommendedName>
</protein>
<dbReference type="PANTHER" id="PTHR14136">
    <property type="entry name" value="BTB_POZ DOMAIN-CONTAINING PROTEIN KCTD9"/>
    <property type="match status" value="1"/>
</dbReference>
<evidence type="ECO:0000313" key="3">
    <source>
        <dbReference type="Proteomes" id="UP000663852"/>
    </source>
</evidence>
<dbReference type="InterPro" id="IPR001646">
    <property type="entry name" value="5peptide_repeat"/>
</dbReference>
<keyword evidence="1" id="KW-0472">Membrane</keyword>
<keyword evidence="1" id="KW-1133">Transmembrane helix</keyword>
<dbReference type="InterPro" id="IPR051082">
    <property type="entry name" value="Pentapeptide-BTB/POZ_domain"/>
</dbReference>
<accession>A0A815RHC8</accession>
<dbReference type="AlphaFoldDB" id="A0A815RHC8"/>